<name>A0A6A5KSL0_9PLEO</name>
<dbReference type="EMBL" id="ML975262">
    <property type="protein sequence ID" value="KAF1837444.1"/>
    <property type="molecule type" value="Genomic_DNA"/>
</dbReference>
<reference evidence="1" key="1">
    <citation type="submission" date="2020-01" db="EMBL/GenBank/DDBJ databases">
        <authorList>
            <consortium name="DOE Joint Genome Institute"/>
            <person name="Haridas S."/>
            <person name="Albert R."/>
            <person name="Binder M."/>
            <person name="Bloem J."/>
            <person name="Labutti K."/>
            <person name="Salamov A."/>
            <person name="Andreopoulos B."/>
            <person name="Baker S.E."/>
            <person name="Barry K."/>
            <person name="Bills G."/>
            <person name="Bluhm B.H."/>
            <person name="Cannon C."/>
            <person name="Castanera R."/>
            <person name="Culley D.E."/>
            <person name="Daum C."/>
            <person name="Ezra D."/>
            <person name="Gonzalez J.B."/>
            <person name="Henrissat B."/>
            <person name="Kuo A."/>
            <person name="Liang C."/>
            <person name="Lipzen A."/>
            <person name="Lutzoni F."/>
            <person name="Magnuson J."/>
            <person name="Mondo S."/>
            <person name="Nolan M."/>
            <person name="Ohm R."/>
            <person name="Pangilinan J."/>
            <person name="Park H.-J."/>
            <person name="Ramirez L."/>
            <person name="Alfaro M."/>
            <person name="Sun H."/>
            <person name="Tritt A."/>
            <person name="Yoshinaga Y."/>
            <person name="Zwiers L.-H."/>
            <person name="Turgeon B.G."/>
            <person name="Goodwin S.B."/>
            <person name="Spatafora J.W."/>
            <person name="Crous P.W."/>
            <person name="Grigoriev I.V."/>
        </authorList>
    </citation>
    <scope>NUCLEOTIDE SEQUENCE</scope>
    <source>
        <strain evidence="1">P77</strain>
    </source>
</reference>
<dbReference type="OrthoDB" id="3777700at2759"/>
<dbReference type="AlphaFoldDB" id="A0A6A5KSL0"/>
<evidence type="ECO:0000313" key="2">
    <source>
        <dbReference type="Proteomes" id="UP000800040"/>
    </source>
</evidence>
<keyword evidence="2" id="KW-1185">Reference proteome</keyword>
<accession>A0A6A5KSL0</accession>
<evidence type="ECO:0000313" key="1">
    <source>
        <dbReference type="EMBL" id="KAF1837444.1"/>
    </source>
</evidence>
<dbReference type="Proteomes" id="UP000800040">
    <property type="component" value="Unassembled WGS sequence"/>
</dbReference>
<organism evidence="1 2">
    <name type="scientific">Decorospora gaudefroyi</name>
    <dbReference type="NCBI Taxonomy" id="184978"/>
    <lineage>
        <taxon>Eukaryota</taxon>
        <taxon>Fungi</taxon>
        <taxon>Dikarya</taxon>
        <taxon>Ascomycota</taxon>
        <taxon>Pezizomycotina</taxon>
        <taxon>Dothideomycetes</taxon>
        <taxon>Pleosporomycetidae</taxon>
        <taxon>Pleosporales</taxon>
        <taxon>Pleosporineae</taxon>
        <taxon>Pleosporaceae</taxon>
        <taxon>Decorospora</taxon>
    </lineage>
</organism>
<proteinExistence type="predicted"/>
<sequence>MSRLPHIIHRITSQRSNNKAAHKHLTNNYLRINSISVERPTRVTTDLANPNFPLHCSDDMEGRKIRIPGHVWNAYQPKSAPRLKLKLKLKSTEATKEPTTQCKTKLFRFHPGGPHRQQKGQWQNEITLEQPCLQPTCPTCWKWHPHVLGHLHHPQLNKRPEQEPISPDIDPRILDGSWKLCEHAPSPGPISAASSSPIQDTSDMPVLTLVTPSSPQPQYQHQPCSIPRYDVLLRTPVVRQAISGAPARTKWTALPRKRWTVRLGFGSCEGREGFGGLVRGREGRERKREYDRVRRARVREGRGM</sequence>
<gene>
    <name evidence="1" type="ORF">BDW02DRAFT_566102</name>
</gene>
<protein>
    <submittedName>
        <fullName evidence="1">Uncharacterized protein</fullName>
    </submittedName>
</protein>